<evidence type="ECO:0000259" key="9">
    <source>
        <dbReference type="PROSITE" id="PS51471"/>
    </source>
</evidence>
<keyword evidence="5 7" id="KW-0560">Oxidoreductase</keyword>
<dbReference type="PANTHER" id="PTHR32074:SF2">
    <property type="entry name" value="RNA DEMETHYLASE ALKBH5"/>
    <property type="match status" value="1"/>
</dbReference>
<protein>
    <recommendedName>
        <fullName evidence="9">Fe2OG dioxygenase domain-containing protein</fullName>
    </recommendedName>
</protein>
<evidence type="ECO:0000256" key="3">
    <source>
        <dbReference type="ARBA" id="ARBA00022723"/>
    </source>
</evidence>
<dbReference type="InterPro" id="IPR032860">
    <property type="entry name" value="ALKBH5"/>
</dbReference>
<feature type="region of interest" description="Disordered" evidence="8">
    <location>
        <begin position="431"/>
        <end position="462"/>
    </location>
</feature>
<dbReference type="PANTHER" id="PTHR32074">
    <property type="entry name" value="RNA DEMETHYLASE ALKBH5"/>
    <property type="match status" value="1"/>
</dbReference>
<evidence type="ECO:0000256" key="4">
    <source>
        <dbReference type="ARBA" id="ARBA00022964"/>
    </source>
</evidence>
<dbReference type="Gene3D" id="2.60.120.590">
    <property type="entry name" value="Alpha-ketoglutarate-dependent dioxygenase AlkB-like"/>
    <property type="match status" value="1"/>
</dbReference>
<dbReference type="SUPFAM" id="SSF51197">
    <property type="entry name" value="Clavaminate synthase-like"/>
    <property type="match status" value="1"/>
</dbReference>
<comment type="cofactor">
    <cofactor evidence="1">
        <name>Fe(2+)</name>
        <dbReference type="ChEBI" id="CHEBI:29033"/>
    </cofactor>
</comment>
<keyword evidence="11" id="KW-1185">Reference proteome</keyword>
<dbReference type="GO" id="GO:0035515">
    <property type="term" value="F:oxidative RNA demethylase activity"/>
    <property type="evidence" value="ECO:0007669"/>
    <property type="project" value="InterPro"/>
</dbReference>
<dbReference type="InterPro" id="IPR005123">
    <property type="entry name" value="Oxoglu/Fe-dep_dioxygenase_dom"/>
</dbReference>
<comment type="similarity">
    <text evidence="7">Belongs to the iron/ascorbate-dependent oxidoreductase family.</text>
</comment>
<evidence type="ECO:0000256" key="6">
    <source>
        <dbReference type="ARBA" id="ARBA00023004"/>
    </source>
</evidence>
<feature type="compositionally biased region" description="Acidic residues" evidence="8">
    <location>
        <begin position="439"/>
        <end position="448"/>
    </location>
</feature>
<comment type="similarity">
    <text evidence="2">Belongs to the alkB family.</text>
</comment>
<name>E4WVI0_OIKDI</name>
<dbReference type="GO" id="GO:0005634">
    <property type="term" value="C:nucleus"/>
    <property type="evidence" value="ECO:0007669"/>
    <property type="project" value="TreeGrafter"/>
</dbReference>
<dbReference type="Proteomes" id="UP000001307">
    <property type="component" value="Unassembled WGS sequence"/>
</dbReference>
<dbReference type="AlphaFoldDB" id="E4WVI0"/>
<evidence type="ECO:0000256" key="7">
    <source>
        <dbReference type="RuleBase" id="RU003682"/>
    </source>
</evidence>
<feature type="region of interest" description="Disordered" evidence="8">
    <location>
        <begin position="347"/>
        <end position="376"/>
    </location>
</feature>
<proteinExistence type="inferred from homology"/>
<dbReference type="InParanoid" id="E4WVI0"/>
<feature type="compositionally biased region" description="Basic residues" evidence="8">
    <location>
        <begin position="453"/>
        <end position="462"/>
    </location>
</feature>
<keyword evidence="4" id="KW-0223">Dioxygenase</keyword>
<feature type="domain" description="Fe2OG dioxygenase" evidence="9">
    <location>
        <begin position="130"/>
        <end position="236"/>
    </location>
</feature>
<evidence type="ECO:0000256" key="2">
    <source>
        <dbReference type="ARBA" id="ARBA00007879"/>
    </source>
</evidence>
<accession>E4WVI0</accession>
<keyword evidence="6 7" id="KW-0408">Iron</keyword>
<gene>
    <name evidence="10" type="ORF">GSOID_T00008886001</name>
</gene>
<dbReference type="InterPro" id="IPR037151">
    <property type="entry name" value="AlkB-like_sf"/>
</dbReference>
<organism evidence="10">
    <name type="scientific">Oikopleura dioica</name>
    <name type="common">Tunicate</name>
    <dbReference type="NCBI Taxonomy" id="34765"/>
    <lineage>
        <taxon>Eukaryota</taxon>
        <taxon>Metazoa</taxon>
        <taxon>Chordata</taxon>
        <taxon>Tunicata</taxon>
        <taxon>Appendicularia</taxon>
        <taxon>Copelata</taxon>
        <taxon>Oikopleuridae</taxon>
        <taxon>Oikopleura</taxon>
    </lineage>
</organism>
<dbReference type="GO" id="GO:0006406">
    <property type="term" value="P:mRNA export from nucleus"/>
    <property type="evidence" value="ECO:0007669"/>
    <property type="project" value="TreeGrafter"/>
</dbReference>
<feature type="compositionally biased region" description="Basic residues" evidence="8">
    <location>
        <begin position="306"/>
        <end position="325"/>
    </location>
</feature>
<dbReference type="GO" id="GO:0046872">
    <property type="term" value="F:metal ion binding"/>
    <property type="evidence" value="ECO:0007669"/>
    <property type="project" value="UniProtKB-KW"/>
</dbReference>
<dbReference type="OrthoDB" id="271595at2759"/>
<evidence type="ECO:0000256" key="8">
    <source>
        <dbReference type="SAM" id="MobiDB-lite"/>
    </source>
</evidence>
<dbReference type="PROSITE" id="PS51471">
    <property type="entry name" value="FE2OG_OXY"/>
    <property type="match status" value="1"/>
</dbReference>
<reference evidence="10" key="1">
    <citation type="journal article" date="2010" name="Science">
        <title>Plasticity of animal genome architecture unmasked by rapid evolution of a pelagic tunicate.</title>
        <authorList>
            <person name="Denoeud F."/>
            <person name="Henriet S."/>
            <person name="Mungpakdee S."/>
            <person name="Aury J.M."/>
            <person name="Da Silva C."/>
            <person name="Brinkmann H."/>
            <person name="Mikhaleva J."/>
            <person name="Olsen L.C."/>
            <person name="Jubin C."/>
            <person name="Canestro C."/>
            <person name="Bouquet J.M."/>
            <person name="Danks G."/>
            <person name="Poulain J."/>
            <person name="Campsteijn C."/>
            <person name="Adamski M."/>
            <person name="Cross I."/>
            <person name="Yadetie F."/>
            <person name="Muffato M."/>
            <person name="Louis A."/>
            <person name="Butcher S."/>
            <person name="Tsagkogeorga G."/>
            <person name="Konrad A."/>
            <person name="Singh S."/>
            <person name="Jensen M.F."/>
            <person name="Cong E.H."/>
            <person name="Eikeseth-Otteraa H."/>
            <person name="Noel B."/>
            <person name="Anthouard V."/>
            <person name="Porcel B.M."/>
            <person name="Kachouri-Lafond R."/>
            <person name="Nishino A."/>
            <person name="Ugolini M."/>
            <person name="Chourrout P."/>
            <person name="Nishida H."/>
            <person name="Aasland R."/>
            <person name="Huzurbazar S."/>
            <person name="Westhof E."/>
            <person name="Delsuc F."/>
            <person name="Lehrach H."/>
            <person name="Reinhardt R."/>
            <person name="Weissenbach J."/>
            <person name="Roy S.W."/>
            <person name="Artiguenave F."/>
            <person name="Postlethwait J.H."/>
            <person name="Manak J.R."/>
            <person name="Thompson E.M."/>
            <person name="Jaillon O."/>
            <person name="Du Pasquier L."/>
            <person name="Boudinot P."/>
            <person name="Liberles D.A."/>
            <person name="Volff J.N."/>
            <person name="Philippe H."/>
            <person name="Lenhard B."/>
            <person name="Roest Crollius H."/>
            <person name="Wincker P."/>
            <person name="Chourrout D."/>
        </authorList>
    </citation>
    <scope>NUCLEOTIDE SEQUENCE [LARGE SCALE GENOMIC DNA]</scope>
</reference>
<dbReference type="GO" id="GO:0006397">
    <property type="term" value="P:mRNA processing"/>
    <property type="evidence" value="ECO:0007669"/>
    <property type="project" value="InterPro"/>
</dbReference>
<dbReference type="EMBL" id="FN653017">
    <property type="protein sequence ID" value="CBY21133.1"/>
    <property type="molecule type" value="Genomic_DNA"/>
</dbReference>
<evidence type="ECO:0000256" key="1">
    <source>
        <dbReference type="ARBA" id="ARBA00001954"/>
    </source>
</evidence>
<feature type="region of interest" description="Disordered" evidence="8">
    <location>
        <begin position="299"/>
        <end position="325"/>
    </location>
</feature>
<evidence type="ECO:0000313" key="10">
    <source>
        <dbReference type="EMBL" id="CBY21133.1"/>
    </source>
</evidence>
<evidence type="ECO:0000313" key="11">
    <source>
        <dbReference type="Proteomes" id="UP000001307"/>
    </source>
</evidence>
<evidence type="ECO:0000256" key="5">
    <source>
        <dbReference type="ARBA" id="ARBA00023002"/>
    </source>
</evidence>
<sequence length="462" mass="53926">MLRIVDFGPDIYDKDSKKASKYISYGSPSERREILDGIKGFSIFDADDVEDLESDCRSMIERGGKGKFRVKSIDISRLRMKYFFGYGYEYGGGKGSEKFFNPKDISPIPDWIYKNIIGKMEKAGIVEKNWINSVVINDYEPGGFIVQHQDPPHLFQRPIFILTLFSDSALSFGCNLRFDRSVEPVEVTASDPVLRLPMQRGIITSFEGMCMNEIKHCVRPEDTKERRVAIILRRVCNNGPVLEALTDGESLRNFDKKLHKKVKKRCEKMLEARVMPYERSFTLVEVKKENQKQTVYKEKVKEPWRKQAKPKPKKDTKKRKEKLKKKGVGTFELDKPLEKDQMDMQWNFGNSPERGQSKRIEWSSEDEEKERNRRIGKTGDMADLIYDFHHQDKDVREVDIKTIERNVHMQKSRKQRGREFRDKINSKFGFKSSIVNTDSESDSSDSEEEVRAKKTRISKFTF</sequence>
<keyword evidence="3 7" id="KW-0479">Metal-binding</keyword>